<dbReference type="NCBIfam" id="NF040945">
    <property type="entry name" value="CCC_membrane"/>
    <property type="match status" value="1"/>
</dbReference>
<keyword evidence="1" id="KW-0812">Transmembrane</keyword>
<dbReference type="Proteomes" id="UP000092164">
    <property type="component" value="Unassembled WGS sequence"/>
</dbReference>
<dbReference type="AlphaFoldDB" id="A0A1B7ZDH2"/>
<dbReference type="KEGG" id="mart:BTR34_14215"/>
<dbReference type="EMBL" id="LZFP01000003">
    <property type="protein sequence ID" value="OBR41394.1"/>
    <property type="molecule type" value="Genomic_DNA"/>
</dbReference>
<name>A0A1B7ZDH2_9FLAO</name>
<reference evidence="3" key="1">
    <citation type="submission" date="2016-06" db="EMBL/GenBank/DDBJ databases">
        <authorList>
            <person name="Zhan P."/>
        </authorList>
    </citation>
    <scope>NUCLEOTIDE SEQUENCE [LARGE SCALE GENOMIC DNA]</scope>
    <source>
        <strain evidence="3">T28</strain>
    </source>
</reference>
<comment type="caution">
    <text evidence="2">The sequence shown here is derived from an EMBL/GenBank/DDBJ whole genome shotgun (WGS) entry which is preliminary data.</text>
</comment>
<accession>A0A1B7ZDH2</accession>
<feature type="transmembrane region" description="Helical" evidence="1">
    <location>
        <begin position="12"/>
        <end position="40"/>
    </location>
</feature>
<protein>
    <recommendedName>
        <fullName evidence="4">DUF4190 domain-containing protein</fullName>
    </recommendedName>
</protein>
<keyword evidence="1" id="KW-0472">Membrane</keyword>
<dbReference type="RefSeq" id="WP_068482770.1">
    <property type="nucleotide sequence ID" value="NZ_CP018760.1"/>
</dbReference>
<sequence>MEQQKLPNATLILVLGIAGYLCCCFAGIGIIPAGIAFYLATKSEKIYKVNPESYDNYQQIKTGKIVSLIALILSALMLIRFVYVITTSDWDMLMEQQQEIMEQWGIEQ</sequence>
<feature type="transmembrane region" description="Helical" evidence="1">
    <location>
        <begin position="65"/>
        <end position="85"/>
    </location>
</feature>
<evidence type="ECO:0000313" key="2">
    <source>
        <dbReference type="EMBL" id="OBR41394.1"/>
    </source>
</evidence>
<gene>
    <name evidence="2" type="ORF">A9200_13880</name>
</gene>
<keyword evidence="3" id="KW-1185">Reference proteome</keyword>
<dbReference type="STRING" id="1836467.BTR34_14215"/>
<evidence type="ECO:0008006" key="4">
    <source>
        <dbReference type="Google" id="ProtNLM"/>
    </source>
</evidence>
<dbReference type="InterPro" id="IPR011655">
    <property type="entry name" value="MpPF26"/>
</dbReference>
<proteinExistence type="predicted"/>
<evidence type="ECO:0000256" key="1">
    <source>
        <dbReference type="SAM" id="Phobius"/>
    </source>
</evidence>
<evidence type="ECO:0000313" key="3">
    <source>
        <dbReference type="Proteomes" id="UP000092164"/>
    </source>
</evidence>
<dbReference type="Pfam" id="PF07666">
    <property type="entry name" value="MpPF26"/>
    <property type="match status" value="1"/>
</dbReference>
<organism evidence="2 3">
    <name type="scientific">Maribacter hydrothermalis</name>
    <dbReference type="NCBI Taxonomy" id="1836467"/>
    <lineage>
        <taxon>Bacteria</taxon>
        <taxon>Pseudomonadati</taxon>
        <taxon>Bacteroidota</taxon>
        <taxon>Flavobacteriia</taxon>
        <taxon>Flavobacteriales</taxon>
        <taxon>Flavobacteriaceae</taxon>
        <taxon>Maribacter</taxon>
    </lineage>
</organism>
<keyword evidence="1" id="KW-1133">Transmembrane helix</keyword>